<dbReference type="InterPro" id="IPR038765">
    <property type="entry name" value="Papain-like_cys_pep_sf"/>
</dbReference>
<organism evidence="1 2">
    <name type="scientific">Trema orientale</name>
    <name type="common">Charcoal tree</name>
    <name type="synonym">Celtis orientalis</name>
    <dbReference type="NCBI Taxonomy" id="63057"/>
    <lineage>
        <taxon>Eukaryota</taxon>
        <taxon>Viridiplantae</taxon>
        <taxon>Streptophyta</taxon>
        <taxon>Embryophyta</taxon>
        <taxon>Tracheophyta</taxon>
        <taxon>Spermatophyta</taxon>
        <taxon>Magnoliopsida</taxon>
        <taxon>eudicotyledons</taxon>
        <taxon>Gunneridae</taxon>
        <taxon>Pentapetalae</taxon>
        <taxon>rosids</taxon>
        <taxon>fabids</taxon>
        <taxon>Rosales</taxon>
        <taxon>Cannabaceae</taxon>
        <taxon>Trema</taxon>
    </lineage>
</organism>
<dbReference type="OrthoDB" id="1291327at2759"/>
<proteinExistence type="predicted"/>
<protein>
    <submittedName>
        <fullName evidence="1">Ulp1 protease family, C-terminal catalytic domain containing protein</fullName>
    </submittedName>
</protein>
<evidence type="ECO:0000313" key="2">
    <source>
        <dbReference type="Proteomes" id="UP000237000"/>
    </source>
</evidence>
<keyword evidence="1" id="KW-0378">Hydrolase</keyword>
<name>A0A2P5EM32_TREOI</name>
<comment type="caution">
    <text evidence="1">The sequence shown here is derived from an EMBL/GenBank/DDBJ whole genome shotgun (WGS) entry which is preliminary data.</text>
</comment>
<dbReference type="EMBL" id="JXTC01000129">
    <property type="protein sequence ID" value="PON86627.1"/>
    <property type="molecule type" value="Genomic_DNA"/>
</dbReference>
<sequence>MKKLCDLSMIKSNDRLVEYILGYYMHCNTTWSKVDHVLMPIYMETLNHWILVHFDIHSRCLRVCNSFQSASHAKKAKKIVEQYLVILPLLLDLIGFYKSQNDIELSSQRFVNEKATDCLEIVMVDGLPQQT</sequence>
<reference evidence="2" key="1">
    <citation type="submission" date="2016-06" db="EMBL/GenBank/DDBJ databases">
        <title>Parallel loss of symbiosis genes in relatives of nitrogen-fixing non-legume Parasponia.</title>
        <authorList>
            <person name="Van Velzen R."/>
            <person name="Holmer R."/>
            <person name="Bu F."/>
            <person name="Rutten L."/>
            <person name="Van Zeijl A."/>
            <person name="Liu W."/>
            <person name="Santuari L."/>
            <person name="Cao Q."/>
            <person name="Sharma T."/>
            <person name="Shen D."/>
            <person name="Roswanjaya Y."/>
            <person name="Wardhani T."/>
            <person name="Kalhor M.S."/>
            <person name="Jansen J."/>
            <person name="Van den Hoogen J."/>
            <person name="Gungor B."/>
            <person name="Hartog M."/>
            <person name="Hontelez J."/>
            <person name="Verver J."/>
            <person name="Yang W.-C."/>
            <person name="Schijlen E."/>
            <person name="Repin R."/>
            <person name="Schilthuizen M."/>
            <person name="Schranz E."/>
            <person name="Heidstra R."/>
            <person name="Miyata K."/>
            <person name="Fedorova E."/>
            <person name="Kohlen W."/>
            <person name="Bisseling T."/>
            <person name="Smit S."/>
            <person name="Geurts R."/>
        </authorList>
    </citation>
    <scope>NUCLEOTIDE SEQUENCE [LARGE SCALE GENOMIC DNA]</scope>
    <source>
        <strain evidence="2">cv. RG33-2</strain>
    </source>
</reference>
<gene>
    <name evidence="1" type="ORF">TorRG33x02_175630</name>
</gene>
<dbReference type="GO" id="GO:0008233">
    <property type="term" value="F:peptidase activity"/>
    <property type="evidence" value="ECO:0007669"/>
    <property type="project" value="UniProtKB-KW"/>
</dbReference>
<dbReference type="InParanoid" id="A0A2P5EM32"/>
<accession>A0A2P5EM32</accession>
<dbReference type="PANTHER" id="PTHR31470:SF53">
    <property type="entry name" value="CYSTEINE PROTEINASES SUPERFAMILY PROTEIN-RELATED"/>
    <property type="match status" value="1"/>
</dbReference>
<keyword evidence="1" id="KW-0645">Protease</keyword>
<dbReference type="GO" id="GO:0006508">
    <property type="term" value="P:proteolysis"/>
    <property type="evidence" value="ECO:0007669"/>
    <property type="project" value="UniProtKB-KW"/>
</dbReference>
<dbReference type="Proteomes" id="UP000237000">
    <property type="component" value="Unassembled WGS sequence"/>
</dbReference>
<dbReference type="Gene3D" id="3.40.395.10">
    <property type="entry name" value="Adenoviral Proteinase, Chain A"/>
    <property type="match status" value="1"/>
</dbReference>
<keyword evidence="2" id="KW-1185">Reference proteome</keyword>
<dbReference type="AlphaFoldDB" id="A0A2P5EM32"/>
<dbReference type="SUPFAM" id="SSF54001">
    <property type="entry name" value="Cysteine proteinases"/>
    <property type="match status" value="1"/>
</dbReference>
<evidence type="ECO:0000313" key="1">
    <source>
        <dbReference type="EMBL" id="PON86627.1"/>
    </source>
</evidence>
<dbReference type="PANTHER" id="PTHR31470">
    <property type="entry name" value="CYSTEINE PROTEINASES SUPERFAMILY PROTEIN-RELATED-RELATED"/>
    <property type="match status" value="1"/>
</dbReference>